<protein>
    <recommendedName>
        <fullName evidence="3">Retrotransposon gag domain-containing protein</fullName>
    </recommendedName>
</protein>
<evidence type="ECO:0000313" key="2">
    <source>
        <dbReference type="Proteomes" id="UP000233551"/>
    </source>
</evidence>
<evidence type="ECO:0000313" key="1">
    <source>
        <dbReference type="EMBL" id="PKI66325.1"/>
    </source>
</evidence>
<gene>
    <name evidence="1" type="ORF">CRG98_013287</name>
</gene>
<name>A0A2I0KCR5_PUNGR</name>
<comment type="caution">
    <text evidence="1">The sequence shown here is derived from an EMBL/GenBank/DDBJ whole genome shotgun (WGS) entry which is preliminary data.</text>
</comment>
<accession>A0A2I0KCR5</accession>
<keyword evidence="2" id="KW-1185">Reference proteome</keyword>
<dbReference type="AlphaFoldDB" id="A0A2I0KCR5"/>
<sequence>MNSNLLLCRAFFRIDAQVMAGIAVDKHYLNWRSHPTNFSAVLIAFYVCSIATDSSKGTIRIFRCTLGLSPTTGHSKYICRAGASIICPAIHDELAKKFVSQYGYNTGIAPSYLELSVMEMQQEQSFEDYATQWRAEVAKYRPPIDEVKQIQIFHGTLKGAYYLHLLGHMSSFNTMIKDGKKLHIFCQLLEAIKIIPKTPNANFNPANQDQSLRYECHMGTPRHTTDSCYVLRGKLRALIDKKLLSFNEVERPNV</sequence>
<evidence type="ECO:0008006" key="3">
    <source>
        <dbReference type="Google" id="ProtNLM"/>
    </source>
</evidence>
<proteinExistence type="predicted"/>
<dbReference type="EMBL" id="PGOL01000679">
    <property type="protein sequence ID" value="PKI66325.1"/>
    <property type="molecule type" value="Genomic_DNA"/>
</dbReference>
<dbReference type="Proteomes" id="UP000233551">
    <property type="component" value="Unassembled WGS sequence"/>
</dbReference>
<organism evidence="1 2">
    <name type="scientific">Punica granatum</name>
    <name type="common">Pomegranate</name>
    <dbReference type="NCBI Taxonomy" id="22663"/>
    <lineage>
        <taxon>Eukaryota</taxon>
        <taxon>Viridiplantae</taxon>
        <taxon>Streptophyta</taxon>
        <taxon>Embryophyta</taxon>
        <taxon>Tracheophyta</taxon>
        <taxon>Spermatophyta</taxon>
        <taxon>Magnoliopsida</taxon>
        <taxon>eudicotyledons</taxon>
        <taxon>Gunneridae</taxon>
        <taxon>Pentapetalae</taxon>
        <taxon>rosids</taxon>
        <taxon>malvids</taxon>
        <taxon>Myrtales</taxon>
        <taxon>Lythraceae</taxon>
        <taxon>Punica</taxon>
    </lineage>
</organism>
<reference evidence="1 2" key="1">
    <citation type="submission" date="2017-11" db="EMBL/GenBank/DDBJ databases">
        <title>De-novo sequencing of pomegranate (Punica granatum L.) genome.</title>
        <authorList>
            <person name="Akparov Z."/>
            <person name="Amiraslanov A."/>
            <person name="Hajiyeva S."/>
            <person name="Abbasov M."/>
            <person name="Kaur K."/>
            <person name="Hamwieh A."/>
            <person name="Solovyev V."/>
            <person name="Salamov A."/>
            <person name="Braich B."/>
            <person name="Kosarev P."/>
            <person name="Mahmoud A."/>
            <person name="Hajiyev E."/>
            <person name="Babayeva S."/>
            <person name="Izzatullayeva V."/>
            <person name="Mammadov A."/>
            <person name="Mammadov A."/>
            <person name="Sharifova S."/>
            <person name="Ojaghi J."/>
            <person name="Eynullazada K."/>
            <person name="Bayramov B."/>
            <person name="Abdulazimova A."/>
            <person name="Shahmuradov I."/>
        </authorList>
    </citation>
    <scope>NUCLEOTIDE SEQUENCE [LARGE SCALE GENOMIC DNA]</scope>
    <source>
        <strain evidence="2">cv. AG2017</strain>
        <tissue evidence="1">Leaf</tissue>
    </source>
</reference>